<evidence type="ECO:0000313" key="2">
    <source>
        <dbReference type="Proteomes" id="UP001521785"/>
    </source>
</evidence>
<accession>A0ABR3RU57</accession>
<reference evidence="1 2" key="1">
    <citation type="submission" date="2024-02" db="EMBL/GenBank/DDBJ databases">
        <title>De novo assembly and annotation of 12 fungi associated with fruit tree decline syndrome in Ontario, Canada.</title>
        <authorList>
            <person name="Sulman M."/>
            <person name="Ellouze W."/>
            <person name="Ilyukhin E."/>
        </authorList>
    </citation>
    <scope>NUCLEOTIDE SEQUENCE [LARGE SCALE GENOMIC DNA]</scope>
    <source>
        <strain evidence="1 2">M42-189</strain>
    </source>
</reference>
<evidence type="ECO:0000313" key="1">
    <source>
        <dbReference type="EMBL" id="KAL1607976.1"/>
    </source>
</evidence>
<comment type="caution">
    <text evidence="1">The sequence shown here is derived from an EMBL/GenBank/DDBJ whole genome shotgun (WGS) entry which is preliminary data.</text>
</comment>
<evidence type="ECO:0008006" key="3">
    <source>
        <dbReference type="Google" id="ProtNLM"/>
    </source>
</evidence>
<sequence length="334" mass="39322">MPYMTETRSPQCPSLPPELWIRILTYNTDLTHLWTVCRHVSSHFRAYAEQVFADLVLRNTNIDFHLEKYNLGGKSKRPEVPTSFARFVHGIKLENGDREKTLVCFQDLRRRSDIAGGKKKEYNRIMERWESNVEEWKPEMPNYTIRIGNIVNDTELKDLTIDIASRQIQFNWRQALTFFFREQALLQSLRTRWEAESEKTMQANKERLAKGEHLTADDYPMPRALAEVEMRKQIRRKRLQEYYADNARMVWAIGSLARFENDSSSYGSSKAFKLNPDLPGTGVGEKYFGSVNLVQELYLDEWSCMHRIDTKIEHMKGEEEFPRFSVPPPDLKRE</sequence>
<dbReference type="Proteomes" id="UP001521785">
    <property type="component" value="Unassembled WGS sequence"/>
</dbReference>
<protein>
    <recommendedName>
        <fullName evidence="3">F-box domain-containing protein</fullName>
    </recommendedName>
</protein>
<proteinExistence type="predicted"/>
<name>A0ABR3RU57_9PLEO</name>
<gene>
    <name evidence="1" type="ORF">SLS60_002915</name>
</gene>
<organism evidence="1 2">
    <name type="scientific">Paraconiothyrium brasiliense</name>
    <dbReference type="NCBI Taxonomy" id="300254"/>
    <lineage>
        <taxon>Eukaryota</taxon>
        <taxon>Fungi</taxon>
        <taxon>Dikarya</taxon>
        <taxon>Ascomycota</taxon>
        <taxon>Pezizomycotina</taxon>
        <taxon>Dothideomycetes</taxon>
        <taxon>Pleosporomycetidae</taxon>
        <taxon>Pleosporales</taxon>
        <taxon>Massarineae</taxon>
        <taxon>Didymosphaeriaceae</taxon>
        <taxon>Paraconiothyrium</taxon>
    </lineage>
</organism>
<dbReference type="EMBL" id="JAKJXO020000003">
    <property type="protein sequence ID" value="KAL1607976.1"/>
    <property type="molecule type" value="Genomic_DNA"/>
</dbReference>
<keyword evidence="2" id="KW-1185">Reference proteome</keyword>